<keyword evidence="4" id="KW-1185">Reference proteome</keyword>
<evidence type="ECO:0000313" key="3">
    <source>
        <dbReference type="EMBL" id="MBO3115306.1"/>
    </source>
</evidence>
<dbReference type="Proteomes" id="UP000676776">
    <property type="component" value="Unassembled WGS sequence"/>
</dbReference>
<dbReference type="Pfam" id="PF01648">
    <property type="entry name" value="ACPS"/>
    <property type="match status" value="1"/>
</dbReference>
<evidence type="ECO:0000313" key="4">
    <source>
        <dbReference type="Proteomes" id="UP000676776"/>
    </source>
</evidence>
<dbReference type="Gene3D" id="3.90.470.20">
    <property type="entry name" value="4'-phosphopantetheinyl transferase domain"/>
    <property type="match status" value="1"/>
</dbReference>
<sequence length="187" mass="21843">MVGNDIIDIAEAKISSNYKRPRFLETLFSLKEQQHIYNSNNPFQTVWRLWSMKEAAYKLYTQGSPSRFYNPKKFECFIEATFGIVKFRNFKCYVATEITLDYIISEARLKPLTLNSEVVKFNSKHLQNQSEFLKSKLIRSISKKFHIPESELAFKKNNYGIPTVEFNEIKKHISLTHHGNFGAFAIS</sequence>
<evidence type="ECO:0000256" key="1">
    <source>
        <dbReference type="ARBA" id="ARBA00022679"/>
    </source>
</evidence>
<dbReference type="InterPro" id="IPR037143">
    <property type="entry name" value="4-PPantetheinyl_Trfase_dom_sf"/>
</dbReference>
<dbReference type="EMBL" id="JAGEVF010000001">
    <property type="protein sequence ID" value="MBO3115306.1"/>
    <property type="molecule type" value="Genomic_DNA"/>
</dbReference>
<feature type="domain" description="4'-phosphopantetheinyl transferase" evidence="2">
    <location>
        <begin position="2"/>
        <end position="76"/>
    </location>
</feature>
<dbReference type="InterPro" id="IPR008278">
    <property type="entry name" value="4-PPantetheinyl_Trfase_dom"/>
</dbReference>
<keyword evidence="1 3" id="KW-0808">Transferase</keyword>
<dbReference type="GO" id="GO:0016740">
    <property type="term" value="F:transferase activity"/>
    <property type="evidence" value="ECO:0007669"/>
    <property type="project" value="UniProtKB-KW"/>
</dbReference>
<protein>
    <submittedName>
        <fullName evidence="3">4'-phosphopantetheinyl transferase superfamily protein</fullName>
    </submittedName>
</protein>
<comment type="caution">
    <text evidence="3">The sequence shown here is derived from an EMBL/GenBank/DDBJ whole genome shotgun (WGS) entry which is preliminary data.</text>
</comment>
<gene>
    <name evidence="3" type="ORF">J4050_01020</name>
</gene>
<dbReference type="RefSeq" id="WP_208152078.1">
    <property type="nucleotide sequence ID" value="NZ_JAGEVF010000001.1"/>
</dbReference>
<evidence type="ECO:0000259" key="2">
    <source>
        <dbReference type="Pfam" id="PF01648"/>
    </source>
</evidence>
<proteinExistence type="predicted"/>
<accession>A0ABS3SXT4</accession>
<organism evidence="3 4">
    <name type="scientific">Winogradskyella pelagia</name>
    <dbReference type="NCBI Taxonomy" id="2819984"/>
    <lineage>
        <taxon>Bacteria</taxon>
        <taxon>Pseudomonadati</taxon>
        <taxon>Bacteroidota</taxon>
        <taxon>Flavobacteriia</taxon>
        <taxon>Flavobacteriales</taxon>
        <taxon>Flavobacteriaceae</taxon>
        <taxon>Winogradskyella</taxon>
    </lineage>
</organism>
<name>A0ABS3SXT4_9FLAO</name>
<reference evidence="3 4" key="1">
    <citation type="submission" date="2021-03" db="EMBL/GenBank/DDBJ databases">
        <title>Winogradskyella sp. nov., isolated from costal sediment.</title>
        <authorList>
            <person name="Gao C."/>
        </authorList>
    </citation>
    <scope>NUCLEOTIDE SEQUENCE [LARGE SCALE GENOMIC DNA]</scope>
    <source>
        <strain evidence="3 4">DF17</strain>
    </source>
</reference>
<dbReference type="SUPFAM" id="SSF56214">
    <property type="entry name" value="4'-phosphopantetheinyl transferase"/>
    <property type="match status" value="1"/>
</dbReference>